<dbReference type="EC" id="3.2.1.51" evidence="1"/>
<keyword evidence="1" id="KW-0326">Glycosidase</keyword>
<evidence type="ECO:0000313" key="1">
    <source>
        <dbReference type="EMBL" id="KAH7678578.1"/>
    </source>
</evidence>
<dbReference type="EMBL" id="CM037016">
    <property type="protein sequence ID" value="KAH7678578.1"/>
    <property type="molecule type" value="Genomic_DNA"/>
</dbReference>
<organism evidence="1 2">
    <name type="scientific">Dioscorea alata</name>
    <name type="common">Purple yam</name>
    <dbReference type="NCBI Taxonomy" id="55571"/>
    <lineage>
        <taxon>Eukaryota</taxon>
        <taxon>Viridiplantae</taxon>
        <taxon>Streptophyta</taxon>
        <taxon>Embryophyta</taxon>
        <taxon>Tracheophyta</taxon>
        <taxon>Spermatophyta</taxon>
        <taxon>Magnoliopsida</taxon>
        <taxon>Liliopsida</taxon>
        <taxon>Dioscoreales</taxon>
        <taxon>Dioscoreaceae</taxon>
        <taxon>Dioscorea</taxon>
    </lineage>
</organism>
<evidence type="ECO:0000313" key="2">
    <source>
        <dbReference type="Proteomes" id="UP000827976"/>
    </source>
</evidence>
<name>A0ACB7VVD2_DIOAL</name>
<dbReference type="Proteomes" id="UP000827976">
    <property type="component" value="Chromosome 6"/>
</dbReference>
<keyword evidence="1" id="KW-0378">Hydrolase</keyword>
<keyword evidence="2" id="KW-1185">Reference proteome</keyword>
<gene>
    <name evidence="1" type="ORF">IHE45_06G005500</name>
</gene>
<sequence>MNINVVLALLVLLVLLLFSSPSSSSSFTSNYGVKNGSGYCEEGGKVIFNFGDSNSDTGGLFAGLGIYIPLPEGRVFFRQSTGRLCDGRLIIDFLCSKGLVDEHGFDNALYTIDIGQNDLAGAFSSNKTYDEVIERIPLILSEIESAIKTLYDNGVKNFWVHNTGPLGCLPQKLALPRKDDGDIDQYGCLKTLNNAAREFNSRLSALCDNLRSNLNNVTIVYNDIFSIKYDLVANYTKYGFASPVMACCGLGGPPYNYDLNNQCGSSTAQACADGSKYISWDGVHYTEAANAIVAAKILSTDYSKPALKFDYFCNA</sequence>
<protein>
    <submittedName>
        <fullName evidence="1">GDSL lipase/esterase protein</fullName>
        <ecNumber evidence="1">3.2.1.51</ecNumber>
    </submittedName>
</protein>
<reference evidence="2" key="1">
    <citation type="journal article" date="2022" name="Nat. Commun.">
        <title>Chromosome evolution and the genetic basis of agronomically important traits in greater yam.</title>
        <authorList>
            <person name="Bredeson J.V."/>
            <person name="Lyons J.B."/>
            <person name="Oniyinde I.O."/>
            <person name="Okereke N.R."/>
            <person name="Kolade O."/>
            <person name="Nnabue I."/>
            <person name="Nwadili C.O."/>
            <person name="Hribova E."/>
            <person name="Parker M."/>
            <person name="Nwogha J."/>
            <person name="Shu S."/>
            <person name="Carlson J."/>
            <person name="Kariba R."/>
            <person name="Muthemba S."/>
            <person name="Knop K."/>
            <person name="Barton G.J."/>
            <person name="Sherwood A.V."/>
            <person name="Lopez-Montes A."/>
            <person name="Asiedu R."/>
            <person name="Jamnadass R."/>
            <person name="Muchugi A."/>
            <person name="Goodstein D."/>
            <person name="Egesi C.N."/>
            <person name="Featherston J."/>
            <person name="Asfaw A."/>
            <person name="Simpson G.G."/>
            <person name="Dolezel J."/>
            <person name="Hendre P.S."/>
            <person name="Van Deynze A."/>
            <person name="Kumar P.L."/>
            <person name="Obidiegwu J.E."/>
            <person name="Bhattacharjee R."/>
            <person name="Rokhsar D.S."/>
        </authorList>
    </citation>
    <scope>NUCLEOTIDE SEQUENCE [LARGE SCALE GENOMIC DNA]</scope>
    <source>
        <strain evidence="2">cv. TDa95/00328</strain>
    </source>
</reference>
<accession>A0ACB7VVD2</accession>
<comment type="caution">
    <text evidence="1">The sequence shown here is derived from an EMBL/GenBank/DDBJ whole genome shotgun (WGS) entry which is preliminary data.</text>
</comment>
<proteinExistence type="predicted"/>